<dbReference type="InterPro" id="IPR003879">
    <property type="entry name" value="Butyrophylin_SPRY"/>
</dbReference>
<evidence type="ECO:0000256" key="2">
    <source>
        <dbReference type="ARBA" id="ARBA00022737"/>
    </source>
</evidence>
<dbReference type="InterPro" id="IPR051261">
    <property type="entry name" value="NLR"/>
</dbReference>
<feature type="domain" description="B30.2/SPRY" evidence="3">
    <location>
        <begin position="210"/>
        <end position="402"/>
    </location>
</feature>
<evidence type="ECO:0000313" key="4">
    <source>
        <dbReference type="EMBL" id="KPP58097.1"/>
    </source>
</evidence>
<dbReference type="Pfam" id="PF13765">
    <property type="entry name" value="PRY"/>
    <property type="match status" value="1"/>
</dbReference>
<accession>A0A0N8JVG8</accession>
<dbReference type="InterPro" id="IPR013320">
    <property type="entry name" value="ConA-like_dom_sf"/>
</dbReference>
<dbReference type="InterPro" id="IPR032675">
    <property type="entry name" value="LRR_dom_sf"/>
</dbReference>
<dbReference type="SUPFAM" id="SSF52047">
    <property type="entry name" value="RNI-like"/>
    <property type="match status" value="1"/>
</dbReference>
<dbReference type="PROSITE" id="PS50188">
    <property type="entry name" value="B302_SPRY"/>
    <property type="match status" value="1"/>
</dbReference>
<feature type="non-terminal residue" evidence="4">
    <location>
        <position position="1"/>
    </location>
</feature>
<dbReference type="Pfam" id="PF13516">
    <property type="entry name" value="LRR_6"/>
    <property type="match status" value="3"/>
</dbReference>
<dbReference type="InterPro" id="IPR001870">
    <property type="entry name" value="B30.2/SPRY"/>
</dbReference>
<dbReference type="InterPro" id="IPR001611">
    <property type="entry name" value="Leu-rich_rpt"/>
</dbReference>
<evidence type="ECO:0000256" key="1">
    <source>
        <dbReference type="ARBA" id="ARBA00022614"/>
    </source>
</evidence>
<name>A0A0N8JVG8_SCLFO</name>
<dbReference type="AlphaFoldDB" id="A0A0N8JVG8"/>
<keyword evidence="2" id="KW-0677">Repeat</keyword>
<dbReference type="SMART" id="SM00589">
    <property type="entry name" value="PRY"/>
    <property type="match status" value="1"/>
</dbReference>
<dbReference type="EMBL" id="JARO02014690">
    <property type="protein sequence ID" value="KPP58097.1"/>
    <property type="molecule type" value="Genomic_DNA"/>
</dbReference>
<evidence type="ECO:0000313" key="5">
    <source>
        <dbReference type="Proteomes" id="UP000034805"/>
    </source>
</evidence>
<protein>
    <recommendedName>
        <fullName evidence="3">B30.2/SPRY domain-containing protein</fullName>
    </recommendedName>
</protein>
<dbReference type="PRINTS" id="PR01407">
    <property type="entry name" value="BUTYPHLNCDUF"/>
</dbReference>
<reference evidence="4 5" key="1">
    <citation type="submission" date="2015-08" db="EMBL/GenBank/DDBJ databases">
        <title>The genome of the Asian arowana (Scleropages formosus).</title>
        <authorList>
            <person name="Tan M.H."/>
            <person name="Gan H.M."/>
            <person name="Croft L.J."/>
            <person name="Austin C.M."/>
        </authorList>
    </citation>
    <scope>NUCLEOTIDE SEQUENCE [LARGE SCALE GENOMIC DNA]</scope>
    <source>
        <strain evidence="4">Aro1</strain>
    </source>
</reference>
<sequence length="402" mass="45030">EKINEKLSPEKTIYLFHCLNELNDNSLVKEVQNYLSKGHLSEKDISPSEWSALAFVLLMSEDELEVLDLKKCTLRDEGLQRMLPVVLTCKTALLSSSEITEESCEALASTLSSDSSHLRVLDLSDNDLQDSGVKMLFTGVENQECKLVTLRLSNCRVTEGGCASLVSVLRSNPCSQLRELDLSYNPTKDSGVKQLSDLLQDPHCKLDTMSVDHGGQCRIRPGLLKYSCQLTLDERLANRHLHLSEGNRKVTWSEKELDSYPDHPDRFDFWNQVLCVESLSGRSYWEVQWGGDAAEIGVTYEGIGRRGSDADCRLGYNEKSWILYCSGGRCAACHNRRETDIPVPPSSNRIGIYLDWVSGTLSFYSVSSGELTLLCRFTSTFTEPLYPAFGFWVGSSMSLCEL</sequence>
<dbReference type="PANTHER" id="PTHR24106">
    <property type="entry name" value="NACHT, LRR AND CARD DOMAINS-CONTAINING"/>
    <property type="match status" value="1"/>
</dbReference>
<dbReference type="Proteomes" id="UP000034805">
    <property type="component" value="Unassembled WGS sequence"/>
</dbReference>
<dbReference type="InterPro" id="IPR043136">
    <property type="entry name" value="B30.2/SPRY_sf"/>
</dbReference>
<keyword evidence="1" id="KW-0433">Leucine-rich repeat</keyword>
<comment type="caution">
    <text evidence="4">The sequence shown here is derived from an EMBL/GenBank/DDBJ whole genome shotgun (WGS) entry which is preliminary data.</text>
</comment>
<dbReference type="Gene3D" id="2.60.120.920">
    <property type="match status" value="1"/>
</dbReference>
<dbReference type="Pfam" id="PF00622">
    <property type="entry name" value="SPRY"/>
    <property type="match status" value="1"/>
</dbReference>
<evidence type="ECO:0000259" key="3">
    <source>
        <dbReference type="PROSITE" id="PS50188"/>
    </source>
</evidence>
<dbReference type="CDD" id="cd16040">
    <property type="entry name" value="SPRY_PRY_SNTX"/>
    <property type="match status" value="1"/>
</dbReference>
<dbReference type="InterPro" id="IPR003877">
    <property type="entry name" value="SPRY_dom"/>
</dbReference>
<dbReference type="InterPro" id="IPR006574">
    <property type="entry name" value="PRY"/>
</dbReference>
<organism evidence="4 5">
    <name type="scientific">Scleropages formosus</name>
    <name type="common">Asian bonytongue</name>
    <name type="synonym">Osteoglossum formosum</name>
    <dbReference type="NCBI Taxonomy" id="113540"/>
    <lineage>
        <taxon>Eukaryota</taxon>
        <taxon>Metazoa</taxon>
        <taxon>Chordata</taxon>
        <taxon>Craniata</taxon>
        <taxon>Vertebrata</taxon>
        <taxon>Euteleostomi</taxon>
        <taxon>Actinopterygii</taxon>
        <taxon>Neopterygii</taxon>
        <taxon>Teleostei</taxon>
        <taxon>Osteoglossocephala</taxon>
        <taxon>Osteoglossomorpha</taxon>
        <taxon>Osteoglossiformes</taxon>
        <taxon>Osteoglossidae</taxon>
        <taxon>Scleropages</taxon>
    </lineage>
</organism>
<dbReference type="SUPFAM" id="SSF49899">
    <property type="entry name" value="Concanavalin A-like lectins/glucanases"/>
    <property type="match status" value="1"/>
</dbReference>
<dbReference type="Gene3D" id="3.80.10.10">
    <property type="entry name" value="Ribonuclease Inhibitor"/>
    <property type="match status" value="1"/>
</dbReference>
<proteinExistence type="predicted"/>
<dbReference type="SMART" id="SM00368">
    <property type="entry name" value="LRR_RI"/>
    <property type="match status" value="4"/>
</dbReference>
<dbReference type="SMART" id="SM00449">
    <property type="entry name" value="SPRY"/>
    <property type="match status" value="1"/>
</dbReference>
<gene>
    <name evidence="4" type="ORF">Z043_124106</name>
</gene>